<feature type="domain" description="C-type lectin" evidence="2">
    <location>
        <begin position="10"/>
        <end position="124"/>
    </location>
</feature>
<reference evidence="3 5" key="2">
    <citation type="journal article" date="2013" name="Nature">
        <title>Insights into bilaterian evolution from three spiralian genomes.</title>
        <authorList>
            <person name="Simakov O."/>
            <person name="Marletaz F."/>
            <person name="Cho S.J."/>
            <person name="Edsinger-Gonzales E."/>
            <person name="Havlak P."/>
            <person name="Hellsten U."/>
            <person name="Kuo D.H."/>
            <person name="Larsson T."/>
            <person name="Lv J."/>
            <person name="Arendt D."/>
            <person name="Savage R."/>
            <person name="Osoegawa K."/>
            <person name="de Jong P."/>
            <person name="Grimwood J."/>
            <person name="Chapman J.A."/>
            <person name="Shapiro H."/>
            <person name="Aerts A."/>
            <person name="Otillar R.P."/>
            <person name="Terry A.Y."/>
            <person name="Boore J.L."/>
            <person name="Grigoriev I.V."/>
            <person name="Lindberg D.R."/>
            <person name="Seaver E.C."/>
            <person name="Weisblat D.A."/>
            <person name="Putnam N.H."/>
            <person name="Rokhsar D.S."/>
        </authorList>
    </citation>
    <scope>NUCLEOTIDE SEQUENCE</scope>
    <source>
        <strain evidence="3 5">I ESC-2004</strain>
    </source>
</reference>
<dbReference type="InterPro" id="IPR050111">
    <property type="entry name" value="C-type_lectin/snaclec_domain"/>
</dbReference>
<sequence>CDPEWSYDEIGGSCYLVDNETKLSWNDSRDHCVGLGGDLASITGLSDQKLILMWEMSDTSWWIGGSKLDESSGWTWSDGSPATYFNWGDGEPDRIDEDCIRIQTYYNGTWHDYSCILVSVFICKKQ</sequence>
<dbReference type="Pfam" id="PF00059">
    <property type="entry name" value="Lectin_C"/>
    <property type="match status" value="1"/>
</dbReference>
<evidence type="ECO:0000256" key="1">
    <source>
        <dbReference type="ARBA" id="ARBA00023157"/>
    </source>
</evidence>
<dbReference type="STRING" id="283909.R7ULK4"/>
<dbReference type="PROSITE" id="PS50041">
    <property type="entry name" value="C_TYPE_LECTIN_2"/>
    <property type="match status" value="1"/>
</dbReference>
<dbReference type="EMBL" id="AMQN01022304">
    <property type="status" value="NOT_ANNOTATED_CDS"/>
    <property type="molecule type" value="Genomic_DNA"/>
</dbReference>
<reference evidence="4" key="3">
    <citation type="submission" date="2015-06" db="UniProtKB">
        <authorList>
            <consortium name="EnsemblMetazoa"/>
        </authorList>
    </citation>
    <scope>IDENTIFICATION</scope>
</reference>
<dbReference type="OrthoDB" id="418245at2759"/>
<dbReference type="InterPro" id="IPR016186">
    <property type="entry name" value="C-type_lectin-like/link_sf"/>
</dbReference>
<dbReference type="InterPro" id="IPR016187">
    <property type="entry name" value="CTDL_fold"/>
</dbReference>
<dbReference type="EMBL" id="KB299921">
    <property type="protein sequence ID" value="ELU07424.1"/>
    <property type="molecule type" value="Genomic_DNA"/>
</dbReference>
<evidence type="ECO:0000313" key="3">
    <source>
        <dbReference type="EMBL" id="ELU07424.1"/>
    </source>
</evidence>
<dbReference type="InterPro" id="IPR001304">
    <property type="entry name" value="C-type_lectin-like"/>
</dbReference>
<reference evidence="5" key="1">
    <citation type="submission" date="2012-12" db="EMBL/GenBank/DDBJ databases">
        <authorList>
            <person name="Hellsten U."/>
            <person name="Grimwood J."/>
            <person name="Chapman J.A."/>
            <person name="Shapiro H."/>
            <person name="Aerts A."/>
            <person name="Otillar R.P."/>
            <person name="Terry A.Y."/>
            <person name="Boore J.L."/>
            <person name="Simakov O."/>
            <person name="Marletaz F."/>
            <person name="Cho S.-J."/>
            <person name="Edsinger-Gonzales E."/>
            <person name="Havlak P."/>
            <person name="Kuo D.-H."/>
            <person name="Larsson T."/>
            <person name="Lv J."/>
            <person name="Arendt D."/>
            <person name="Savage R."/>
            <person name="Osoegawa K."/>
            <person name="de Jong P."/>
            <person name="Lindberg D.R."/>
            <person name="Seaver E.C."/>
            <person name="Weisblat D.A."/>
            <person name="Putnam N.H."/>
            <person name="Grigoriev I.V."/>
            <person name="Rokhsar D.S."/>
        </authorList>
    </citation>
    <scope>NUCLEOTIDE SEQUENCE</scope>
    <source>
        <strain evidence="5">I ESC-2004</strain>
    </source>
</reference>
<feature type="non-terminal residue" evidence="3">
    <location>
        <position position="126"/>
    </location>
</feature>
<organism evidence="3">
    <name type="scientific">Capitella teleta</name>
    <name type="common">Polychaete worm</name>
    <dbReference type="NCBI Taxonomy" id="283909"/>
    <lineage>
        <taxon>Eukaryota</taxon>
        <taxon>Metazoa</taxon>
        <taxon>Spiralia</taxon>
        <taxon>Lophotrochozoa</taxon>
        <taxon>Annelida</taxon>
        <taxon>Polychaeta</taxon>
        <taxon>Sedentaria</taxon>
        <taxon>Scolecida</taxon>
        <taxon>Capitellidae</taxon>
        <taxon>Capitella</taxon>
    </lineage>
</organism>
<name>R7ULK4_CAPTE</name>
<dbReference type="Gene3D" id="3.10.100.10">
    <property type="entry name" value="Mannose-Binding Protein A, subunit A"/>
    <property type="match status" value="1"/>
</dbReference>
<dbReference type="Proteomes" id="UP000014760">
    <property type="component" value="Unassembled WGS sequence"/>
</dbReference>
<dbReference type="EnsemblMetazoa" id="CapteT78146">
    <property type="protein sequence ID" value="CapteP78146"/>
    <property type="gene ID" value="CapteG78146"/>
</dbReference>
<evidence type="ECO:0000259" key="2">
    <source>
        <dbReference type="PROSITE" id="PS50041"/>
    </source>
</evidence>
<keyword evidence="5" id="KW-1185">Reference proteome</keyword>
<protein>
    <recommendedName>
        <fullName evidence="2">C-type lectin domain-containing protein</fullName>
    </recommendedName>
</protein>
<evidence type="ECO:0000313" key="4">
    <source>
        <dbReference type="EnsemblMetazoa" id="CapteP78146"/>
    </source>
</evidence>
<dbReference type="PROSITE" id="PS00615">
    <property type="entry name" value="C_TYPE_LECTIN_1"/>
    <property type="match status" value="1"/>
</dbReference>
<feature type="non-terminal residue" evidence="3">
    <location>
        <position position="1"/>
    </location>
</feature>
<proteinExistence type="predicted"/>
<dbReference type="SMART" id="SM00034">
    <property type="entry name" value="CLECT"/>
    <property type="match status" value="1"/>
</dbReference>
<dbReference type="SUPFAM" id="SSF56436">
    <property type="entry name" value="C-type lectin-like"/>
    <property type="match status" value="1"/>
</dbReference>
<dbReference type="FunCoup" id="R7ULK4">
    <property type="interactions" value="6"/>
</dbReference>
<gene>
    <name evidence="3" type="ORF">CAPTEDRAFT_78146</name>
</gene>
<dbReference type="AlphaFoldDB" id="R7ULK4"/>
<dbReference type="PANTHER" id="PTHR22803">
    <property type="entry name" value="MANNOSE, PHOSPHOLIPASE, LECTIN RECEPTOR RELATED"/>
    <property type="match status" value="1"/>
</dbReference>
<accession>R7ULK4</accession>
<dbReference type="CDD" id="cd00037">
    <property type="entry name" value="CLECT"/>
    <property type="match status" value="1"/>
</dbReference>
<keyword evidence="1" id="KW-1015">Disulfide bond</keyword>
<evidence type="ECO:0000313" key="5">
    <source>
        <dbReference type="Proteomes" id="UP000014760"/>
    </source>
</evidence>
<dbReference type="InterPro" id="IPR018378">
    <property type="entry name" value="C-type_lectin_CS"/>
</dbReference>
<dbReference type="OMA" id="NDIMHEE"/>
<dbReference type="HOGENOM" id="CLU_049894_10_3_1"/>